<dbReference type="AlphaFoldDB" id="X1CC20"/>
<proteinExistence type="predicted"/>
<organism evidence="1">
    <name type="scientific">marine sediment metagenome</name>
    <dbReference type="NCBI Taxonomy" id="412755"/>
    <lineage>
        <taxon>unclassified sequences</taxon>
        <taxon>metagenomes</taxon>
        <taxon>ecological metagenomes</taxon>
    </lineage>
</organism>
<comment type="caution">
    <text evidence="1">The sequence shown here is derived from an EMBL/GenBank/DDBJ whole genome shotgun (WGS) entry which is preliminary data.</text>
</comment>
<dbReference type="EMBL" id="BART01017775">
    <property type="protein sequence ID" value="GAG81821.1"/>
    <property type="molecule type" value="Genomic_DNA"/>
</dbReference>
<feature type="non-terminal residue" evidence="1">
    <location>
        <position position="1"/>
    </location>
</feature>
<evidence type="ECO:0000313" key="1">
    <source>
        <dbReference type="EMBL" id="GAG81821.1"/>
    </source>
</evidence>
<accession>X1CC20</accession>
<gene>
    <name evidence="1" type="ORF">S01H4_33721</name>
</gene>
<reference evidence="1" key="1">
    <citation type="journal article" date="2014" name="Front. Microbiol.">
        <title>High frequency of phylogenetically diverse reductive dehalogenase-homologous genes in deep subseafloor sedimentary metagenomes.</title>
        <authorList>
            <person name="Kawai M."/>
            <person name="Futagami T."/>
            <person name="Toyoda A."/>
            <person name="Takaki Y."/>
            <person name="Nishi S."/>
            <person name="Hori S."/>
            <person name="Arai W."/>
            <person name="Tsubouchi T."/>
            <person name="Morono Y."/>
            <person name="Uchiyama I."/>
            <person name="Ito T."/>
            <person name="Fujiyama A."/>
            <person name="Inagaki F."/>
            <person name="Takami H."/>
        </authorList>
    </citation>
    <scope>NUCLEOTIDE SEQUENCE</scope>
    <source>
        <strain evidence="1">Expedition CK06-06</strain>
    </source>
</reference>
<name>X1CC20_9ZZZZ</name>
<sequence>VREEDNLFTAFDESLAIFEIMFDEHEEIRFYARILLIAITDNDKTAIKESLNTYRVVISEHIKKRRRGFVSLDRKKYYFSSK</sequence>
<protein>
    <submittedName>
        <fullName evidence="1">Uncharacterized protein</fullName>
    </submittedName>
</protein>